<dbReference type="SUPFAM" id="SSF54171">
    <property type="entry name" value="DNA-binding domain"/>
    <property type="match status" value="1"/>
</dbReference>
<feature type="domain" description="AP2/ERF" evidence="11">
    <location>
        <begin position="183"/>
        <end position="240"/>
    </location>
</feature>
<dbReference type="GO" id="GO:0009873">
    <property type="term" value="P:ethylene-activated signaling pathway"/>
    <property type="evidence" value="ECO:0007669"/>
    <property type="project" value="UniProtKB-KW"/>
</dbReference>
<evidence type="ECO:0000313" key="12">
    <source>
        <dbReference type="EMBL" id="CAH9128284.1"/>
    </source>
</evidence>
<comment type="subcellular location">
    <subcellularLocation>
        <location evidence="1">Nucleus</location>
    </subcellularLocation>
</comment>
<proteinExistence type="inferred from homology"/>
<organism evidence="12 13">
    <name type="scientific">Cuscuta epithymum</name>
    <dbReference type="NCBI Taxonomy" id="186058"/>
    <lineage>
        <taxon>Eukaryota</taxon>
        <taxon>Viridiplantae</taxon>
        <taxon>Streptophyta</taxon>
        <taxon>Embryophyta</taxon>
        <taxon>Tracheophyta</taxon>
        <taxon>Spermatophyta</taxon>
        <taxon>Magnoliopsida</taxon>
        <taxon>eudicotyledons</taxon>
        <taxon>Gunneridae</taxon>
        <taxon>Pentapetalae</taxon>
        <taxon>asterids</taxon>
        <taxon>lamiids</taxon>
        <taxon>Solanales</taxon>
        <taxon>Convolvulaceae</taxon>
        <taxon>Cuscuteae</taxon>
        <taxon>Cuscuta</taxon>
        <taxon>Cuscuta subgen. Cuscuta</taxon>
    </lineage>
</organism>
<evidence type="ECO:0000256" key="4">
    <source>
        <dbReference type="ARBA" id="ARBA00023015"/>
    </source>
</evidence>
<keyword evidence="2" id="KW-0936">Ethylene signaling pathway</keyword>
<dbReference type="PROSITE" id="PS51032">
    <property type="entry name" value="AP2_ERF"/>
    <property type="match status" value="1"/>
</dbReference>
<protein>
    <recommendedName>
        <fullName evidence="11">AP2/ERF domain-containing protein</fullName>
    </recommendedName>
</protein>
<keyword evidence="8" id="KW-0539">Nucleus</keyword>
<evidence type="ECO:0000256" key="6">
    <source>
        <dbReference type="ARBA" id="ARBA00023159"/>
    </source>
</evidence>
<feature type="compositionally biased region" description="Gly residues" evidence="10">
    <location>
        <begin position="306"/>
        <end position="317"/>
    </location>
</feature>
<comment type="caution">
    <text evidence="12">The sequence shown here is derived from an EMBL/GenBank/DDBJ whole genome shotgun (WGS) entry which is preliminary data.</text>
</comment>
<feature type="region of interest" description="Disordered" evidence="10">
    <location>
        <begin position="29"/>
        <end position="56"/>
    </location>
</feature>
<keyword evidence="4" id="KW-0805">Transcription regulation</keyword>
<reference evidence="12" key="1">
    <citation type="submission" date="2022-07" db="EMBL/GenBank/DDBJ databases">
        <authorList>
            <person name="Macas J."/>
            <person name="Novak P."/>
            <person name="Neumann P."/>
        </authorList>
    </citation>
    <scope>NUCLEOTIDE SEQUENCE</scope>
</reference>
<dbReference type="InterPro" id="IPR036955">
    <property type="entry name" value="AP2/ERF_dom_sf"/>
</dbReference>
<dbReference type="PRINTS" id="PR00367">
    <property type="entry name" value="ETHRSPELEMNT"/>
</dbReference>
<sequence>MAASMWRSNSAVDDQLYGGGGGELMEALGPFMTKTASSPVPPPQSPAPLVPPPPSASSLFLSQNPQFYPPSSFSFSSPSISYHPYVSCVDLYPQADGCSTSGAGTLSGEFSGLGLEQPGSIGLNQLTTAQIQQIQAQISQQNQAQQMMTHSGPFQTQWSDHQAHTLSLLGPKPVPMKQQPTKLYRGVRQRHWGKWVAEIRLPKNRARLWLGTFETAEEAAMAYDEAAYQLRGDSARLNFPNLRKNGGDLGDYKPLHSSVDAKLQAICKNMAEGKGIDSKKAKRSSSKKQPPITVKEEAAAEKQAAGYGGYDSYGSGGSSPVSDLTFPEFTGEESSWDMSSDLQKYPSREIDWASL</sequence>
<evidence type="ECO:0000256" key="9">
    <source>
        <dbReference type="ARBA" id="ARBA00024343"/>
    </source>
</evidence>
<comment type="similarity">
    <text evidence="9">Belongs to the AP2/ERF transcription factor family. ERF subfamily.</text>
</comment>
<dbReference type="GO" id="GO:0006952">
    <property type="term" value="P:defense response"/>
    <property type="evidence" value="ECO:0007669"/>
    <property type="project" value="UniProtKB-KW"/>
</dbReference>
<dbReference type="GO" id="GO:0005634">
    <property type="term" value="C:nucleus"/>
    <property type="evidence" value="ECO:0007669"/>
    <property type="project" value="UniProtKB-SubCell"/>
</dbReference>
<feature type="region of interest" description="Disordered" evidence="10">
    <location>
        <begin position="274"/>
        <end position="342"/>
    </location>
</feature>
<dbReference type="PANTHER" id="PTHR31657">
    <property type="entry name" value="ETHYLENE-RESPONSIVE TRANSCRIPTION FACTOR ERF061"/>
    <property type="match status" value="1"/>
</dbReference>
<dbReference type="Gene3D" id="3.30.730.10">
    <property type="entry name" value="AP2/ERF domain"/>
    <property type="match status" value="1"/>
</dbReference>
<keyword evidence="5" id="KW-0238">DNA-binding</keyword>
<dbReference type="Proteomes" id="UP001152523">
    <property type="component" value="Unassembled WGS sequence"/>
</dbReference>
<keyword evidence="7" id="KW-0804">Transcription</keyword>
<evidence type="ECO:0000256" key="7">
    <source>
        <dbReference type="ARBA" id="ARBA00023163"/>
    </source>
</evidence>
<dbReference type="SMART" id="SM00380">
    <property type="entry name" value="AP2"/>
    <property type="match status" value="1"/>
</dbReference>
<dbReference type="GO" id="GO:0000976">
    <property type="term" value="F:transcription cis-regulatory region binding"/>
    <property type="evidence" value="ECO:0007669"/>
    <property type="project" value="UniProtKB-ARBA"/>
</dbReference>
<dbReference type="PANTHER" id="PTHR31657:SF73">
    <property type="entry name" value="OS02G0752800 PROTEIN"/>
    <property type="match status" value="1"/>
</dbReference>
<dbReference type="AlphaFoldDB" id="A0AAV0EYK1"/>
<dbReference type="InterPro" id="IPR016177">
    <property type="entry name" value="DNA-bd_dom_sf"/>
</dbReference>
<evidence type="ECO:0000256" key="2">
    <source>
        <dbReference type="ARBA" id="ARBA00022745"/>
    </source>
</evidence>
<keyword evidence="3" id="KW-0611">Plant defense</keyword>
<evidence type="ECO:0000256" key="5">
    <source>
        <dbReference type="ARBA" id="ARBA00023125"/>
    </source>
</evidence>
<keyword evidence="6" id="KW-0010">Activator</keyword>
<keyword evidence="13" id="KW-1185">Reference proteome</keyword>
<evidence type="ECO:0000259" key="11">
    <source>
        <dbReference type="PROSITE" id="PS51032"/>
    </source>
</evidence>
<accession>A0AAV0EYK1</accession>
<dbReference type="EMBL" id="CAMAPF010000949">
    <property type="protein sequence ID" value="CAH9128284.1"/>
    <property type="molecule type" value="Genomic_DNA"/>
</dbReference>
<evidence type="ECO:0000256" key="1">
    <source>
        <dbReference type="ARBA" id="ARBA00004123"/>
    </source>
</evidence>
<evidence type="ECO:0000256" key="3">
    <source>
        <dbReference type="ARBA" id="ARBA00022821"/>
    </source>
</evidence>
<dbReference type="GO" id="GO:0003700">
    <property type="term" value="F:DNA-binding transcription factor activity"/>
    <property type="evidence" value="ECO:0007669"/>
    <property type="project" value="InterPro"/>
</dbReference>
<dbReference type="InterPro" id="IPR051758">
    <property type="entry name" value="ERF/AP2-like"/>
</dbReference>
<dbReference type="Pfam" id="PF00847">
    <property type="entry name" value="AP2"/>
    <property type="match status" value="1"/>
</dbReference>
<dbReference type="InterPro" id="IPR001471">
    <property type="entry name" value="AP2/ERF_dom"/>
</dbReference>
<dbReference type="FunFam" id="3.30.730.10:FF:000001">
    <property type="entry name" value="Ethylene-responsive transcription factor 2"/>
    <property type="match status" value="1"/>
</dbReference>
<feature type="compositionally biased region" description="Pro residues" evidence="10">
    <location>
        <begin position="39"/>
        <end position="55"/>
    </location>
</feature>
<evidence type="ECO:0000256" key="10">
    <source>
        <dbReference type="SAM" id="MobiDB-lite"/>
    </source>
</evidence>
<evidence type="ECO:0000313" key="13">
    <source>
        <dbReference type="Proteomes" id="UP001152523"/>
    </source>
</evidence>
<name>A0AAV0EYK1_9ASTE</name>
<evidence type="ECO:0000256" key="8">
    <source>
        <dbReference type="ARBA" id="ARBA00023242"/>
    </source>
</evidence>
<dbReference type="CDD" id="cd00018">
    <property type="entry name" value="AP2"/>
    <property type="match status" value="1"/>
</dbReference>
<gene>
    <name evidence="12" type="ORF">CEPIT_LOCUS28965</name>
</gene>